<evidence type="ECO:0000313" key="13">
    <source>
        <dbReference type="Proteomes" id="UP000284416"/>
    </source>
</evidence>
<name>A0A417YU28_9BACI</name>
<dbReference type="GO" id="GO:0005886">
    <property type="term" value="C:plasma membrane"/>
    <property type="evidence" value="ECO:0007669"/>
    <property type="project" value="UniProtKB-SubCell"/>
</dbReference>
<keyword evidence="5" id="KW-0997">Cell inner membrane</keyword>
<keyword evidence="4" id="KW-1003">Cell membrane</keyword>
<evidence type="ECO:0000256" key="7">
    <source>
        <dbReference type="ARBA" id="ARBA00022989"/>
    </source>
</evidence>
<dbReference type="Proteomes" id="UP000284416">
    <property type="component" value="Unassembled WGS sequence"/>
</dbReference>
<dbReference type="AlphaFoldDB" id="A0A417YU28"/>
<evidence type="ECO:0000256" key="4">
    <source>
        <dbReference type="ARBA" id="ARBA00022475"/>
    </source>
</evidence>
<keyword evidence="6 9" id="KW-0812">Transmembrane</keyword>
<organism evidence="12 13">
    <name type="scientific">Neobacillus notoginsengisoli</name>
    <dbReference type="NCBI Taxonomy" id="1578198"/>
    <lineage>
        <taxon>Bacteria</taxon>
        <taxon>Bacillati</taxon>
        <taxon>Bacillota</taxon>
        <taxon>Bacilli</taxon>
        <taxon>Bacillales</taxon>
        <taxon>Bacillaceae</taxon>
        <taxon>Neobacillus</taxon>
    </lineage>
</organism>
<dbReference type="InterPro" id="IPR042094">
    <property type="entry name" value="T2SS_GspF_sf"/>
</dbReference>
<evidence type="ECO:0000256" key="6">
    <source>
        <dbReference type="ARBA" id="ARBA00022692"/>
    </source>
</evidence>
<keyword evidence="3 9" id="KW-0813">Transport</keyword>
<dbReference type="InterPro" id="IPR018076">
    <property type="entry name" value="T2SS_GspF_dom"/>
</dbReference>
<keyword evidence="8 10" id="KW-0472">Membrane</keyword>
<feature type="transmembrane region" description="Helical" evidence="10">
    <location>
        <begin position="166"/>
        <end position="189"/>
    </location>
</feature>
<gene>
    <name evidence="12" type="ORF">D1B31_10610</name>
</gene>
<dbReference type="Gene3D" id="1.20.81.30">
    <property type="entry name" value="Type II secretion system (T2SS), domain F"/>
    <property type="match status" value="2"/>
</dbReference>
<dbReference type="RefSeq" id="WP_118920759.1">
    <property type="nucleotide sequence ID" value="NZ_QWEG01000006.1"/>
</dbReference>
<proteinExistence type="inferred from homology"/>
<comment type="caution">
    <text evidence="12">The sequence shown here is derived from an EMBL/GenBank/DDBJ whole genome shotgun (WGS) entry which is preliminary data.</text>
</comment>
<keyword evidence="7 10" id="KW-1133">Transmembrane helix</keyword>
<accession>A0A417YU28</accession>
<feature type="transmembrane region" description="Helical" evidence="10">
    <location>
        <begin position="219"/>
        <end position="238"/>
    </location>
</feature>
<reference evidence="12 13" key="1">
    <citation type="journal article" date="2017" name="Int. J. Syst. Evol. Microbiol.">
        <title>Bacillus notoginsengisoli sp. nov., a novel bacterium isolated from the rhizosphere of Panax notoginseng.</title>
        <authorList>
            <person name="Zhang M.Y."/>
            <person name="Cheng J."/>
            <person name="Cai Y."/>
            <person name="Zhang T.Y."/>
            <person name="Wu Y.Y."/>
            <person name="Manikprabhu D."/>
            <person name="Li W.J."/>
            <person name="Zhang Y.X."/>
        </authorList>
    </citation>
    <scope>NUCLEOTIDE SEQUENCE [LARGE SCALE GENOMIC DNA]</scope>
    <source>
        <strain evidence="12 13">JCM 30743</strain>
    </source>
</reference>
<evidence type="ECO:0000256" key="3">
    <source>
        <dbReference type="ARBA" id="ARBA00022448"/>
    </source>
</evidence>
<dbReference type="OrthoDB" id="9805682at2"/>
<evidence type="ECO:0000256" key="8">
    <source>
        <dbReference type="ARBA" id="ARBA00023136"/>
    </source>
</evidence>
<dbReference type="PANTHER" id="PTHR30012">
    <property type="entry name" value="GENERAL SECRETION PATHWAY PROTEIN"/>
    <property type="match status" value="1"/>
</dbReference>
<evidence type="ECO:0000256" key="9">
    <source>
        <dbReference type="RuleBase" id="RU003923"/>
    </source>
</evidence>
<dbReference type="PROSITE" id="PS00874">
    <property type="entry name" value="T2SP_F"/>
    <property type="match status" value="1"/>
</dbReference>
<evidence type="ECO:0000313" key="12">
    <source>
        <dbReference type="EMBL" id="RHW40642.1"/>
    </source>
</evidence>
<evidence type="ECO:0000256" key="5">
    <source>
        <dbReference type="ARBA" id="ARBA00022519"/>
    </source>
</evidence>
<sequence length="404" mass="45030">MARFKYAGRDRKGTKQGIVNAVSKREALLKLKEDGIRVVDISEMPETLLTRDISIGNPVKLEHFVIYIRQFATLLKAGVTVVDATAILANQTDSKHLRKALIAIESELREGNPLSQAVTKHKKIFTPMFVNMVRAGEVGGNLDGALERLADHFEKQHHTKQKIVSALTYPAVIGVLAIGVVIFLLTSIVPTFVTMFDDLGGELPAITQFVLAASDFVQGWWWLLILLALIMVTGIVLIRRNKETKYFLDYALLRMPLFGKLLQKAVLARMTRTLSSLFSSSVPILQAMSIVENVVENEVISRVVRKSRDSLEKGQSMTIPMQNHWAFPPLVTQMVSIGEQTGSLDAMLGKVAEFYEKEVDIGTDKLKSLIEPLMIVVLAALVGTIVLSIMVPMFEMFNQFDKKY</sequence>
<protein>
    <submittedName>
        <fullName evidence="12">Type II secretion system F family protein</fullName>
    </submittedName>
</protein>
<dbReference type="GO" id="GO:0009306">
    <property type="term" value="P:protein secretion"/>
    <property type="evidence" value="ECO:0007669"/>
    <property type="project" value="InterPro"/>
</dbReference>
<evidence type="ECO:0000256" key="2">
    <source>
        <dbReference type="ARBA" id="ARBA00005745"/>
    </source>
</evidence>
<comment type="subcellular location">
    <subcellularLocation>
        <location evidence="1">Cell inner membrane</location>
        <topology evidence="1">Multi-pass membrane protein</topology>
    </subcellularLocation>
    <subcellularLocation>
        <location evidence="9">Cell membrane</location>
        <topology evidence="9">Multi-pass membrane protein</topology>
    </subcellularLocation>
</comment>
<evidence type="ECO:0000256" key="1">
    <source>
        <dbReference type="ARBA" id="ARBA00004429"/>
    </source>
</evidence>
<dbReference type="InterPro" id="IPR001992">
    <property type="entry name" value="T2SS_GspF/T4SS_PilC_CS"/>
</dbReference>
<dbReference type="InterPro" id="IPR003004">
    <property type="entry name" value="GspF/PilC"/>
</dbReference>
<dbReference type="FunFam" id="1.20.81.30:FF:000001">
    <property type="entry name" value="Type II secretion system protein F"/>
    <property type="match status" value="2"/>
</dbReference>
<keyword evidence="13" id="KW-1185">Reference proteome</keyword>
<evidence type="ECO:0000256" key="10">
    <source>
        <dbReference type="SAM" id="Phobius"/>
    </source>
</evidence>
<comment type="similarity">
    <text evidence="2 9">Belongs to the GSP F family.</text>
</comment>
<dbReference type="EMBL" id="QWEG01000006">
    <property type="protein sequence ID" value="RHW40642.1"/>
    <property type="molecule type" value="Genomic_DNA"/>
</dbReference>
<evidence type="ECO:0000259" key="11">
    <source>
        <dbReference type="Pfam" id="PF00482"/>
    </source>
</evidence>
<feature type="domain" description="Type II secretion system protein GspF" evidence="11">
    <location>
        <begin position="67"/>
        <end position="190"/>
    </location>
</feature>
<dbReference type="PRINTS" id="PR00812">
    <property type="entry name" value="BCTERIALGSPF"/>
</dbReference>
<dbReference type="PANTHER" id="PTHR30012:SF0">
    <property type="entry name" value="TYPE II SECRETION SYSTEM PROTEIN F-RELATED"/>
    <property type="match status" value="1"/>
</dbReference>
<dbReference type="Pfam" id="PF00482">
    <property type="entry name" value="T2SSF"/>
    <property type="match status" value="2"/>
</dbReference>
<feature type="domain" description="Type II secretion system protein GspF" evidence="11">
    <location>
        <begin position="271"/>
        <end position="392"/>
    </location>
</feature>
<feature type="transmembrane region" description="Helical" evidence="10">
    <location>
        <begin position="373"/>
        <end position="394"/>
    </location>
</feature>